<dbReference type="EMBL" id="BAABHO010000011">
    <property type="protein sequence ID" value="GAA4784504.1"/>
    <property type="molecule type" value="Genomic_DNA"/>
</dbReference>
<accession>A0ABP9APS5</accession>
<gene>
    <name evidence="3" type="ORF">GCM10023200_17690</name>
</gene>
<protein>
    <recommendedName>
        <fullName evidence="5">Helix-turn-helix domain-containing protein</fullName>
    </recommendedName>
</protein>
<evidence type="ECO:0008006" key="5">
    <source>
        <dbReference type="Google" id="ProtNLM"/>
    </source>
</evidence>
<feature type="region of interest" description="Disordered" evidence="1">
    <location>
        <begin position="82"/>
        <end position="116"/>
    </location>
</feature>
<evidence type="ECO:0000313" key="3">
    <source>
        <dbReference type="EMBL" id="GAA4784504.1"/>
    </source>
</evidence>
<evidence type="ECO:0000256" key="1">
    <source>
        <dbReference type="SAM" id="MobiDB-lite"/>
    </source>
</evidence>
<dbReference type="RefSeq" id="WP_345413149.1">
    <property type="nucleotide sequence ID" value="NZ_BAABHO010000011.1"/>
</dbReference>
<keyword evidence="2" id="KW-1133">Transmembrane helix</keyword>
<keyword evidence="2" id="KW-0812">Transmembrane</keyword>
<feature type="transmembrane region" description="Helical" evidence="2">
    <location>
        <begin position="123"/>
        <end position="146"/>
    </location>
</feature>
<evidence type="ECO:0000313" key="4">
    <source>
        <dbReference type="Proteomes" id="UP001500928"/>
    </source>
</evidence>
<name>A0ABP9APS5_9PSEU</name>
<keyword evidence="4" id="KW-1185">Reference proteome</keyword>
<reference evidence="4" key="1">
    <citation type="journal article" date="2019" name="Int. J. Syst. Evol. Microbiol.">
        <title>The Global Catalogue of Microorganisms (GCM) 10K type strain sequencing project: providing services to taxonomists for standard genome sequencing and annotation.</title>
        <authorList>
            <consortium name="The Broad Institute Genomics Platform"/>
            <consortium name="The Broad Institute Genome Sequencing Center for Infectious Disease"/>
            <person name="Wu L."/>
            <person name="Ma J."/>
        </authorList>
    </citation>
    <scope>NUCLEOTIDE SEQUENCE [LARGE SCALE GENOMIC DNA]</scope>
    <source>
        <strain evidence="4">JCM 17979</strain>
    </source>
</reference>
<evidence type="ECO:0000256" key="2">
    <source>
        <dbReference type="SAM" id="Phobius"/>
    </source>
</evidence>
<organism evidence="3 4">
    <name type="scientific">Actinomycetospora chlora</name>
    <dbReference type="NCBI Taxonomy" id="663608"/>
    <lineage>
        <taxon>Bacteria</taxon>
        <taxon>Bacillati</taxon>
        <taxon>Actinomycetota</taxon>
        <taxon>Actinomycetes</taxon>
        <taxon>Pseudonocardiales</taxon>
        <taxon>Pseudonocardiaceae</taxon>
        <taxon>Actinomycetospora</taxon>
    </lineage>
</organism>
<sequence length="267" mass="27236">MTAPGPVDSPARFCADFLDALQRHGVSFRRAEQLSGWGKSTIAAATRGPGLPNVDLVTDVLAAVGTDADDVDGWRVRHARLRDAGSTGPTAPEPASTPVPAPAPPDPAPASPPRRSARRRAEIAAFAVLVVLVAGLATALAVVLAARPAPTRTVVVQNRVAIGPGGLVEDSTPSYLGTRPVAYCARQPGCKIPGTEVGSGATFVAVCQLSGDAITNADLTSTSIGQNPNAAVSALWLGARAPDGRIGYISEVYLAPPYRGGLGLPPC</sequence>
<proteinExistence type="predicted"/>
<keyword evidence="2" id="KW-0472">Membrane</keyword>
<comment type="caution">
    <text evidence="3">The sequence shown here is derived from an EMBL/GenBank/DDBJ whole genome shotgun (WGS) entry which is preliminary data.</text>
</comment>
<dbReference type="Proteomes" id="UP001500928">
    <property type="component" value="Unassembled WGS sequence"/>
</dbReference>
<feature type="compositionally biased region" description="Pro residues" evidence="1">
    <location>
        <begin position="91"/>
        <end position="112"/>
    </location>
</feature>